<dbReference type="RefSeq" id="WP_050599467.1">
    <property type="nucleotide sequence ID" value="NZ_JYNE01000017.1"/>
</dbReference>
<dbReference type="InterPro" id="IPR006439">
    <property type="entry name" value="HAD-SF_hydro_IA"/>
</dbReference>
<accession>A0A0L1KGW7</accession>
<dbReference type="GO" id="GO:0003824">
    <property type="term" value="F:catalytic activity"/>
    <property type="evidence" value="ECO:0007669"/>
    <property type="project" value="UniProtKB-ARBA"/>
</dbReference>
<dbReference type="Pfam" id="PF00702">
    <property type="entry name" value="Hydrolase"/>
    <property type="match status" value="1"/>
</dbReference>
<reference evidence="5" key="1">
    <citation type="submission" date="2015-02" db="EMBL/GenBank/DDBJ databases">
        <authorList>
            <person name="Chooi Y.-H."/>
        </authorList>
    </citation>
    <scope>NUCLEOTIDE SEQUENCE [LARGE SCALE GENOMIC DNA]</scope>
    <source>
        <strain evidence="5">LAMA 915</strain>
    </source>
</reference>
<organism evidence="5 6">
    <name type="scientific">Qipengyuania citrea LAMA 915</name>
    <dbReference type="NCBI Taxonomy" id="1306953"/>
    <lineage>
        <taxon>Bacteria</taxon>
        <taxon>Pseudomonadati</taxon>
        <taxon>Pseudomonadota</taxon>
        <taxon>Alphaproteobacteria</taxon>
        <taxon>Sphingomonadales</taxon>
        <taxon>Erythrobacteraceae</taxon>
        <taxon>Qipengyuania</taxon>
    </lineage>
</organism>
<name>A0A0L1KGW7_9SPHN</name>
<evidence type="ECO:0000256" key="2">
    <source>
        <dbReference type="ARBA" id="ARBA00006171"/>
    </source>
</evidence>
<gene>
    <name evidence="5" type="ORF">J121_2896</name>
</gene>
<dbReference type="Gene3D" id="3.40.50.1000">
    <property type="entry name" value="HAD superfamily/HAD-like"/>
    <property type="match status" value="1"/>
</dbReference>
<dbReference type="SFLD" id="SFLDG01135">
    <property type="entry name" value="C1.5.6:_HAD__Beta-PGM__Phospha"/>
    <property type="match status" value="1"/>
</dbReference>
<protein>
    <submittedName>
        <fullName evidence="5">Haloacid dehalogenase-like family</fullName>
    </submittedName>
</protein>
<comment type="caution">
    <text evidence="5">The sequence shown here is derived from an EMBL/GenBank/DDBJ whole genome shotgun (WGS) entry which is preliminary data.</text>
</comment>
<evidence type="ECO:0000256" key="1">
    <source>
        <dbReference type="ARBA" id="ARBA00001946"/>
    </source>
</evidence>
<keyword evidence="4" id="KW-0460">Magnesium</keyword>
<dbReference type="PANTHER" id="PTHR46193">
    <property type="entry name" value="6-PHOSPHOGLUCONATE PHOSPHATASE"/>
    <property type="match status" value="1"/>
</dbReference>
<dbReference type="SFLD" id="SFLDS00003">
    <property type="entry name" value="Haloacid_Dehalogenase"/>
    <property type="match status" value="1"/>
</dbReference>
<dbReference type="SFLD" id="SFLDG01129">
    <property type="entry name" value="C1.5:_HAD__Beta-PGM__Phosphata"/>
    <property type="match status" value="1"/>
</dbReference>
<dbReference type="Proteomes" id="UP000037446">
    <property type="component" value="Unassembled WGS sequence"/>
</dbReference>
<dbReference type="EMBL" id="JYNE01000017">
    <property type="protein sequence ID" value="KNH03116.1"/>
    <property type="molecule type" value="Genomic_DNA"/>
</dbReference>
<dbReference type="InterPro" id="IPR023198">
    <property type="entry name" value="PGP-like_dom2"/>
</dbReference>
<dbReference type="Gene3D" id="1.10.150.240">
    <property type="entry name" value="Putative phosphatase, domain 2"/>
    <property type="match status" value="1"/>
</dbReference>
<proteinExistence type="inferred from homology"/>
<dbReference type="InterPro" id="IPR051600">
    <property type="entry name" value="Beta-PGM-like"/>
</dbReference>
<sequence length="220" mass="23228">MVIFDCDGVLVDSEILLTDVHVTQLRKLGLNITHAELTERFLGVTDRAMHAALEADLGAPFPDDYDREVKAELRRCSARELRAVPCAAAALRRLHGPCCVASSSAQAELEFKLDATGLAPYFSGNVFSADVVAAGKPAPDIFLYAACAMRVDPAECLVIEDSVNGVKAAVAAGMDVIGFTGASHLTPAYGDRLLAAGAHAAVGGFGSLTRLLPERFVQLD</sequence>
<dbReference type="InterPro" id="IPR036412">
    <property type="entry name" value="HAD-like_sf"/>
</dbReference>
<evidence type="ECO:0000313" key="5">
    <source>
        <dbReference type="EMBL" id="KNH03116.1"/>
    </source>
</evidence>
<dbReference type="NCBIfam" id="TIGR01509">
    <property type="entry name" value="HAD-SF-IA-v3"/>
    <property type="match status" value="1"/>
</dbReference>
<dbReference type="GO" id="GO:0046872">
    <property type="term" value="F:metal ion binding"/>
    <property type="evidence" value="ECO:0007669"/>
    <property type="project" value="UniProtKB-KW"/>
</dbReference>
<evidence type="ECO:0000256" key="4">
    <source>
        <dbReference type="ARBA" id="ARBA00022842"/>
    </source>
</evidence>
<dbReference type="PATRIC" id="fig|1306953.7.peg.3002"/>
<comment type="similarity">
    <text evidence="2">Belongs to the HAD-like hydrolase superfamily. CbbY/CbbZ/Gph/YieH family.</text>
</comment>
<evidence type="ECO:0000256" key="3">
    <source>
        <dbReference type="ARBA" id="ARBA00022723"/>
    </source>
</evidence>
<dbReference type="AlphaFoldDB" id="A0A0L1KGW7"/>
<dbReference type="PANTHER" id="PTHR46193:SF10">
    <property type="entry name" value="6-PHOSPHOGLUCONATE PHOSPHATASE"/>
    <property type="match status" value="1"/>
</dbReference>
<dbReference type="InterPro" id="IPR023214">
    <property type="entry name" value="HAD_sf"/>
</dbReference>
<keyword evidence="3" id="KW-0479">Metal-binding</keyword>
<dbReference type="SUPFAM" id="SSF56784">
    <property type="entry name" value="HAD-like"/>
    <property type="match status" value="1"/>
</dbReference>
<evidence type="ECO:0000313" key="6">
    <source>
        <dbReference type="Proteomes" id="UP000037446"/>
    </source>
</evidence>
<comment type="cofactor">
    <cofactor evidence="1">
        <name>Mg(2+)</name>
        <dbReference type="ChEBI" id="CHEBI:18420"/>
    </cofactor>
</comment>
<dbReference type="STRING" id="1306953.J121_2896"/>